<name>A0A383DB95_9ZZZZ</name>
<evidence type="ECO:0008006" key="2">
    <source>
        <dbReference type="Google" id="ProtNLM"/>
    </source>
</evidence>
<reference evidence="1" key="1">
    <citation type="submission" date="2018-05" db="EMBL/GenBank/DDBJ databases">
        <authorList>
            <person name="Lanie J.A."/>
            <person name="Ng W.-L."/>
            <person name="Kazmierczak K.M."/>
            <person name="Andrzejewski T.M."/>
            <person name="Davidsen T.M."/>
            <person name="Wayne K.J."/>
            <person name="Tettelin H."/>
            <person name="Glass J.I."/>
            <person name="Rusch D."/>
            <person name="Podicherti R."/>
            <person name="Tsui H.-C.T."/>
            <person name="Winkler M.E."/>
        </authorList>
    </citation>
    <scope>NUCLEOTIDE SEQUENCE</scope>
</reference>
<dbReference type="SUPFAM" id="SSF52540">
    <property type="entry name" value="P-loop containing nucleoside triphosphate hydrolases"/>
    <property type="match status" value="1"/>
</dbReference>
<dbReference type="EMBL" id="UINC01215704">
    <property type="protein sequence ID" value="SVE41525.1"/>
    <property type="molecule type" value="Genomic_DNA"/>
</dbReference>
<feature type="non-terminal residue" evidence="1">
    <location>
        <position position="1"/>
    </location>
</feature>
<gene>
    <name evidence="1" type="ORF">METZ01_LOCUS494379</name>
</gene>
<accession>A0A383DB95</accession>
<evidence type="ECO:0000313" key="1">
    <source>
        <dbReference type="EMBL" id="SVE41525.1"/>
    </source>
</evidence>
<dbReference type="Gene3D" id="3.40.50.300">
    <property type="entry name" value="P-loop containing nucleotide triphosphate hydrolases"/>
    <property type="match status" value="1"/>
</dbReference>
<organism evidence="1">
    <name type="scientific">marine metagenome</name>
    <dbReference type="NCBI Taxonomy" id="408172"/>
    <lineage>
        <taxon>unclassified sequences</taxon>
        <taxon>metagenomes</taxon>
        <taxon>ecological metagenomes</taxon>
    </lineage>
</organism>
<dbReference type="InterPro" id="IPR027417">
    <property type="entry name" value="P-loop_NTPase"/>
</dbReference>
<sequence>KFFYFIKKKKFKKTKLPKFDKSIDDRLKKKYWFNIKERPEIVILEGWCVGARPQSNSLIKKPVNILEKYEDENLIWRKHVNEKLKREYKKLFAMIDYYIFMKIPNFNMVFKWRQLQESKLRKKLYYKKKIMTYSAIKRFIMFYQRITLQMIKDLSKSASIVMLLSKNHEIKKILFKS</sequence>
<proteinExistence type="predicted"/>
<protein>
    <recommendedName>
        <fullName evidence="2">Phosphoribulokinase/uridine kinase domain-containing protein</fullName>
    </recommendedName>
</protein>
<dbReference type="AlphaFoldDB" id="A0A383DB95"/>